<reference evidence="1" key="1">
    <citation type="submission" date="2017-02" db="UniProtKB">
        <authorList>
            <consortium name="WormBaseParasite"/>
        </authorList>
    </citation>
    <scope>IDENTIFICATION</scope>
</reference>
<sequence length="59" mass="6576">LSASRDGLVELFEDFPMMRHIDFQPTIHSSAGHGIPHTISHSKTLATCAFEIFHSVHFA</sequence>
<evidence type="ECO:0000313" key="1">
    <source>
        <dbReference type="WBParaSite" id="HNAJ_0000583201-mRNA-1"/>
    </source>
</evidence>
<name>A0A0R3TFJ1_RODNA</name>
<dbReference type="AlphaFoldDB" id="A0A0R3TFJ1"/>
<organism evidence="1">
    <name type="scientific">Rodentolepis nana</name>
    <name type="common">Dwarf tapeworm</name>
    <name type="synonym">Hymenolepis nana</name>
    <dbReference type="NCBI Taxonomy" id="102285"/>
    <lineage>
        <taxon>Eukaryota</taxon>
        <taxon>Metazoa</taxon>
        <taxon>Spiralia</taxon>
        <taxon>Lophotrochozoa</taxon>
        <taxon>Platyhelminthes</taxon>
        <taxon>Cestoda</taxon>
        <taxon>Eucestoda</taxon>
        <taxon>Cyclophyllidea</taxon>
        <taxon>Hymenolepididae</taxon>
        <taxon>Rodentolepis</taxon>
    </lineage>
</organism>
<dbReference type="WBParaSite" id="HNAJ_0000583201-mRNA-1">
    <property type="protein sequence ID" value="HNAJ_0000583201-mRNA-1"/>
    <property type="gene ID" value="HNAJ_0000583201"/>
</dbReference>
<accession>A0A0R3TFJ1</accession>
<protein>
    <submittedName>
        <fullName evidence="1">WD_REPEATS_REGION domain-containing protein</fullName>
    </submittedName>
</protein>
<proteinExistence type="predicted"/>